<gene>
    <name evidence="7" type="ORF">FAZ97_22810</name>
</gene>
<dbReference type="PROSITE" id="PS00624">
    <property type="entry name" value="GMC_OXRED_2"/>
    <property type="match status" value="1"/>
</dbReference>
<dbReference type="AlphaFoldDB" id="A0A7Z2GA95"/>
<reference evidence="7 8" key="1">
    <citation type="submission" date="2019-12" db="EMBL/GenBank/DDBJ databases">
        <title>Paraburkholderia acidiphila 7Q-K02 sp. nov and Paraburkholderia acidisoli DHF22 sp. nov., two strains isolated from forest soil.</title>
        <authorList>
            <person name="Gao Z."/>
            <person name="Qiu L."/>
        </authorList>
    </citation>
    <scope>NUCLEOTIDE SEQUENCE [LARGE SCALE GENOMIC DNA]</scope>
    <source>
        <strain evidence="7 8">7Q-K02</strain>
    </source>
</reference>
<dbReference type="Pfam" id="PF00732">
    <property type="entry name" value="GMC_oxred_N"/>
    <property type="match status" value="1"/>
</dbReference>
<dbReference type="Gene3D" id="3.50.50.60">
    <property type="entry name" value="FAD/NAD(P)-binding domain"/>
    <property type="match status" value="1"/>
</dbReference>
<protein>
    <submittedName>
        <fullName evidence="7">Glucose-methanol-choline oxidoreductase</fullName>
    </submittedName>
</protein>
<dbReference type="Proteomes" id="UP000434209">
    <property type="component" value="Chromosome 2"/>
</dbReference>
<dbReference type="GO" id="GO:0050660">
    <property type="term" value="F:flavin adenine dinucleotide binding"/>
    <property type="evidence" value="ECO:0007669"/>
    <property type="project" value="InterPro"/>
</dbReference>
<sequence length="550" mass="59832">MRHASRSFKVTAQFAESFDYVVVGAGSSGATLATRLAERGAGKVLLLEAGAPRDNDFWVRVPLGVAKLLLNPDYVWPFNTEPQHQLAGQKIYWPRGRLPGGSSSVNGMIYVRGEPEEFDHWAELGNSGWDYASLLPYFKRLESAAMGEDAERGRDGPISVSSVANVHPNALSDAFIQACNQAGIPAVGDYNGGRYEGVSYLQLSTGGGRRCSTAIGYLRGRPQRDLALATQAVATRVLFEGKRAIGVEYVQDGVTRTALARREVILSAGPIKSPQLLELSGVGDASRLQSLGIQVRQNLPGVGENLIDHLQARITYECTQPITLNEIVRSPLKQGWMGVRYLLTRRGFMATPSATVHALARTQHRRERAAVKIQLHHLTGADRYAGKGFGLDPFPGFAIGFFQLRPKSRGHLHIRSTNPNESPVIEPRYLTHEDDKLEMLDALHLSRKVAQQPGLVNYVARETRPGLDIADDAGLLDYIKVSGQTSWHPVGTCKMGTDPLAVVDPALRVHGVEKLRVVDSSIMPTMCSSNTNAASIMIGEKAADLILSAS</sequence>
<dbReference type="InterPro" id="IPR012132">
    <property type="entry name" value="GMC_OxRdtase"/>
</dbReference>
<evidence type="ECO:0000256" key="5">
    <source>
        <dbReference type="PIRSR" id="PIRSR000137-2"/>
    </source>
</evidence>
<evidence type="ECO:0000256" key="1">
    <source>
        <dbReference type="ARBA" id="ARBA00001974"/>
    </source>
</evidence>
<dbReference type="Pfam" id="PF05199">
    <property type="entry name" value="GMC_oxred_C"/>
    <property type="match status" value="1"/>
</dbReference>
<evidence type="ECO:0000313" key="7">
    <source>
        <dbReference type="EMBL" id="QGZ57724.1"/>
    </source>
</evidence>
<keyword evidence="4 5" id="KW-0274">FAD</keyword>
<evidence type="ECO:0000259" key="6">
    <source>
        <dbReference type="PROSITE" id="PS00624"/>
    </source>
</evidence>
<dbReference type="PANTHER" id="PTHR11552:SF147">
    <property type="entry name" value="CHOLINE DEHYDROGENASE, MITOCHONDRIAL"/>
    <property type="match status" value="1"/>
</dbReference>
<keyword evidence="8" id="KW-1185">Reference proteome</keyword>
<evidence type="ECO:0000313" key="8">
    <source>
        <dbReference type="Proteomes" id="UP000434209"/>
    </source>
</evidence>
<keyword evidence="3" id="KW-0285">Flavoprotein</keyword>
<dbReference type="InterPro" id="IPR036188">
    <property type="entry name" value="FAD/NAD-bd_sf"/>
</dbReference>
<dbReference type="PIRSF" id="PIRSF000137">
    <property type="entry name" value="Alcohol_oxidase"/>
    <property type="match status" value="1"/>
</dbReference>
<evidence type="ECO:0000256" key="4">
    <source>
        <dbReference type="ARBA" id="ARBA00022827"/>
    </source>
</evidence>
<proteinExistence type="inferred from homology"/>
<dbReference type="Gene3D" id="3.30.560.10">
    <property type="entry name" value="Glucose Oxidase, domain 3"/>
    <property type="match status" value="1"/>
</dbReference>
<feature type="domain" description="Glucose-methanol-choline oxidoreductase N-terminal" evidence="6">
    <location>
        <begin position="269"/>
        <end position="283"/>
    </location>
</feature>
<dbReference type="SUPFAM" id="SSF51905">
    <property type="entry name" value="FAD/NAD(P)-binding domain"/>
    <property type="match status" value="1"/>
</dbReference>
<dbReference type="PANTHER" id="PTHR11552">
    <property type="entry name" value="GLUCOSE-METHANOL-CHOLINE GMC OXIDOREDUCTASE"/>
    <property type="match status" value="1"/>
</dbReference>
<dbReference type="OrthoDB" id="9785276at2"/>
<evidence type="ECO:0000256" key="2">
    <source>
        <dbReference type="ARBA" id="ARBA00010790"/>
    </source>
</evidence>
<name>A0A7Z2GA95_9BURK</name>
<feature type="binding site" evidence="5">
    <location>
        <begin position="487"/>
        <end position="488"/>
    </location>
    <ligand>
        <name>FAD</name>
        <dbReference type="ChEBI" id="CHEBI:57692"/>
    </ligand>
</feature>
<dbReference type="GO" id="GO:0016614">
    <property type="term" value="F:oxidoreductase activity, acting on CH-OH group of donors"/>
    <property type="evidence" value="ECO:0007669"/>
    <property type="project" value="InterPro"/>
</dbReference>
<organism evidence="7 8">
    <name type="scientific">Paraburkholderia acidiphila</name>
    <dbReference type="NCBI Taxonomy" id="2571747"/>
    <lineage>
        <taxon>Bacteria</taxon>
        <taxon>Pseudomonadati</taxon>
        <taxon>Pseudomonadota</taxon>
        <taxon>Betaproteobacteria</taxon>
        <taxon>Burkholderiales</taxon>
        <taxon>Burkholderiaceae</taxon>
        <taxon>Paraburkholderia</taxon>
    </lineage>
</organism>
<comment type="cofactor">
    <cofactor evidence="1 5">
        <name>FAD</name>
        <dbReference type="ChEBI" id="CHEBI:57692"/>
    </cofactor>
</comment>
<dbReference type="KEGG" id="pacp:FAZ97_22810"/>
<accession>A0A7Z2GA95</accession>
<dbReference type="RefSeq" id="WP_158760662.1">
    <property type="nucleotide sequence ID" value="NZ_CP046910.1"/>
</dbReference>
<comment type="similarity">
    <text evidence="2">Belongs to the GMC oxidoreductase family.</text>
</comment>
<dbReference type="InterPro" id="IPR007867">
    <property type="entry name" value="GMC_OxRtase_C"/>
</dbReference>
<dbReference type="SUPFAM" id="SSF54373">
    <property type="entry name" value="FAD-linked reductases, C-terminal domain"/>
    <property type="match status" value="1"/>
</dbReference>
<dbReference type="EMBL" id="CP046910">
    <property type="protein sequence ID" value="QGZ57724.1"/>
    <property type="molecule type" value="Genomic_DNA"/>
</dbReference>
<dbReference type="InterPro" id="IPR000172">
    <property type="entry name" value="GMC_OxRdtase_N"/>
</dbReference>
<evidence type="ECO:0000256" key="3">
    <source>
        <dbReference type="ARBA" id="ARBA00022630"/>
    </source>
</evidence>